<feature type="region of interest" description="Disordered" evidence="1">
    <location>
        <begin position="14"/>
        <end position="58"/>
    </location>
</feature>
<gene>
    <name evidence="2" type="ORF">AB1Y20_021551</name>
</gene>
<dbReference type="Proteomes" id="UP001515480">
    <property type="component" value="Unassembled WGS sequence"/>
</dbReference>
<organism evidence="2 3">
    <name type="scientific">Prymnesium parvum</name>
    <name type="common">Toxic golden alga</name>
    <dbReference type="NCBI Taxonomy" id="97485"/>
    <lineage>
        <taxon>Eukaryota</taxon>
        <taxon>Haptista</taxon>
        <taxon>Haptophyta</taxon>
        <taxon>Prymnesiophyceae</taxon>
        <taxon>Prymnesiales</taxon>
        <taxon>Prymnesiaceae</taxon>
        <taxon>Prymnesium</taxon>
    </lineage>
</organism>
<protein>
    <submittedName>
        <fullName evidence="2">Uncharacterized protein</fullName>
    </submittedName>
</protein>
<evidence type="ECO:0000313" key="3">
    <source>
        <dbReference type="Proteomes" id="UP001515480"/>
    </source>
</evidence>
<feature type="region of interest" description="Disordered" evidence="1">
    <location>
        <begin position="188"/>
        <end position="249"/>
    </location>
</feature>
<reference evidence="2 3" key="1">
    <citation type="journal article" date="2024" name="Science">
        <title>Giant polyketide synthase enzymes in the biosynthesis of giant marine polyether toxins.</title>
        <authorList>
            <person name="Fallon T.R."/>
            <person name="Shende V.V."/>
            <person name="Wierzbicki I.H."/>
            <person name="Pendleton A.L."/>
            <person name="Watervoot N.F."/>
            <person name="Auber R.P."/>
            <person name="Gonzalez D.J."/>
            <person name="Wisecaver J.H."/>
            <person name="Moore B.S."/>
        </authorList>
    </citation>
    <scope>NUCLEOTIDE SEQUENCE [LARGE SCALE GENOMIC DNA]</scope>
    <source>
        <strain evidence="2 3">12B1</strain>
    </source>
</reference>
<accession>A0AB34JJY0</accession>
<feature type="compositionally biased region" description="Low complexity" evidence="1">
    <location>
        <begin position="229"/>
        <end position="246"/>
    </location>
</feature>
<sequence length="370" mass="39509">MLDILPPRAAAAGWSTFASPPEDPPHAQAHTPRTLAHPLPLPTRLPLPQGTAPTASWQPLTIRAEVRAAVPREAEEGAARGGAAWGDVADDLEGEGRRVAEELAEAVRGTLLEKAAAEAHPAILWPPVPPERWTRWCSTGNSEWLPTHGRHSMGGVGAPPLGLVSFASQAVKEHSESASDFECMHGLSCSTDSSPPKPLARHRPTTAPALPTRKNPRTDALCRPSTSQPRSRATHAAATRPASAHACRPADRLVPDAPFTIPLLRATSANSLHRHTRSPNASAAARQLAQIASAAKQRGPPSRWPSAADRDARAWLAAQNHCQRAPDIPVKRAPAWRRPIGVTVYEASVIAACCSDGQGWDDVPLVREEF</sequence>
<evidence type="ECO:0000313" key="2">
    <source>
        <dbReference type="EMBL" id="KAL1521900.1"/>
    </source>
</evidence>
<keyword evidence="3" id="KW-1185">Reference proteome</keyword>
<name>A0AB34JJY0_PRYPA</name>
<dbReference type="EMBL" id="JBGBPQ010000007">
    <property type="protein sequence ID" value="KAL1521900.1"/>
    <property type="molecule type" value="Genomic_DNA"/>
</dbReference>
<proteinExistence type="predicted"/>
<dbReference type="AlphaFoldDB" id="A0AB34JJY0"/>
<evidence type="ECO:0000256" key="1">
    <source>
        <dbReference type="SAM" id="MobiDB-lite"/>
    </source>
</evidence>
<comment type="caution">
    <text evidence="2">The sequence shown here is derived from an EMBL/GenBank/DDBJ whole genome shotgun (WGS) entry which is preliminary data.</text>
</comment>